<gene>
    <name evidence="8" type="ORF">GTQ45_12270</name>
</gene>
<evidence type="ECO:0000313" key="9">
    <source>
        <dbReference type="Proteomes" id="UP000470384"/>
    </source>
</evidence>
<dbReference type="InterPro" id="IPR050179">
    <property type="entry name" value="Trans_hexapeptide_repeat"/>
</dbReference>
<dbReference type="InterPro" id="IPR020019">
    <property type="entry name" value="AcTrfase_PglD-like"/>
</dbReference>
<evidence type="ECO:0000256" key="4">
    <source>
        <dbReference type="ARBA" id="ARBA00023315"/>
    </source>
</evidence>
<proteinExistence type="inferred from homology"/>
<dbReference type="Proteomes" id="UP000470384">
    <property type="component" value="Unassembled WGS sequence"/>
</dbReference>
<evidence type="ECO:0000256" key="5">
    <source>
        <dbReference type="PIRSR" id="PIRSR620019-1"/>
    </source>
</evidence>
<evidence type="ECO:0000259" key="7">
    <source>
        <dbReference type="Pfam" id="PF17836"/>
    </source>
</evidence>
<dbReference type="Pfam" id="PF00132">
    <property type="entry name" value="Hexapep"/>
    <property type="match status" value="1"/>
</dbReference>
<dbReference type="PROSITE" id="PS00101">
    <property type="entry name" value="HEXAPEP_TRANSFERASES"/>
    <property type="match status" value="1"/>
</dbReference>
<dbReference type="CDD" id="cd03360">
    <property type="entry name" value="LbH_AT_putative"/>
    <property type="match status" value="1"/>
</dbReference>
<dbReference type="InterPro" id="IPR001451">
    <property type="entry name" value="Hexapep"/>
</dbReference>
<evidence type="ECO:0000256" key="3">
    <source>
        <dbReference type="ARBA" id="ARBA00022737"/>
    </source>
</evidence>
<keyword evidence="9" id="KW-1185">Reference proteome</keyword>
<sequence length="217" mass="21479">MTHQAGDTAERDVVLIGAGGHAHVVADMLAALGRPVRGFIAPTDSTVIEGIDWLGTDDVLAEILPGTADLAMGVGSAGDVSLRRRMFDGLHWAGHLLPALVHPAAAVSGGVSIAPGVQVMLGACVQAGVEIGCNAIINTGAIVDHDCRIGDHAHVAPGAVLCGDVTVGDGAHVGAGARVIQGISIGEDALVAAGAVVISDVAPGARVAGVPAKEMRG</sequence>
<dbReference type="RefSeq" id="WP_160588574.1">
    <property type="nucleotide sequence ID" value="NZ_BMHN01000001.1"/>
</dbReference>
<dbReference type="PANTHER" id="PTHR43300:SF7">
    <property type="entry name" value="UDP-N-ACETYLBACILLOSAMINE N-ACETYLTRANSFERASE"/>
    <property type="match status" value="1"/>
</dbReference>
<keyword evidence="3" id="KW-0677">Repeat</keyword>
<dbReference type="InterPro" id="IPR018357">
    <property type="entry name" value="Hexapep_transf_CS"/>
</dbReference>
<dbReference type="InterPro" id="IPR041561">
    <property type="entry name" value="PglD_N"/>
</dbReference>
<feature type="active site" description="Proton acceptor" evidence="5">
    <location>
        <position position="145"/>
    </location>
</feature>
<comment type="caution">
    <text evidence="8">The sequence shown here is derived from an EMBL/GenBank/DDBJ whole genome shotgun (WGS) entry which is preliminary data.</text>
</comment>
<dbReference type="SUPFAM" id="SSF51161">
    <property type="entry name" value="Trimeric LpxA-like enzymes"/>
    <property type="match status" value="1"/>
</dbReference>
<dbReference type="OrthoDB" id="9815592at2"/>
<dbReference type="Gene3D" id="3.40.50.20">
    <property type="match status" value="1"/>
</dbReference>
<comment type="similarity">
    <text evidence="1">Belongs to the transferase hexapeptide repeat family.</text>
</comment>
<feature type="domain" description="PglD N-terminal" evidence="7">
    <location>
        <begin position="13"/>
        <end position="88"/>
    </location>
</feature>
<organism evidence="8 9">
    <name type="scientific">Pyruvatibacter mobilis</name>
    <dbReference type="NCBI Taxonomy" id="1712261"/>
    <lineage>
        <taxon>Bacteria</taxon>
        <taxon>Pseudomonadati</taxon>
        <taxon>Pseudomonadota</taxon>
        <taxon>Alphaproteobacteria</taxon>
        <taxon>Hyphomicrobiales</taxon>
        <taxon>Parvibaculaceae</taxon>
        <taxon>Pyruvatibacter</taxon>
    </lineage>
</organism>
<dbReference type="NCBIfam" id="TIGR03570">
    <property type="entry name" value="NeuD_NnaD"/>
    <property type="match status" value="1"/>
</dbReference>
<feature type="binding site" evidence="6">
    <location>
        <position position="154"/>
    </location>
    <ligand>
        <name>acetyl-CoA</name>
        <dbReference type="ChEBI" id="CHEBI:57288"/>
    </ligand>
</feature>
<protein>
    <recommendedName>
        <fullName evidence="7">PglD N-terminal domain-containing protein</fullName>
    </recommendedName>
</protein>
<feature type="site" description="Increases basicity of active site His" evidence="5">
    <location>
        <position position="146"/>
    </location>
</feature>
<dbReference type="GeneID" id="300654126"/>
<dbReference type="GO" id="GO:0016746">
    <property type="term" value="F:acyltransferase activity"/>
    <property type="evidence" value="ECO:0007669"/>
    <property type="project" value="UniProtKB-KW"/>
</dbReference>
<feature type="binding site" evidence="6">
    <location>
        <position position="75"/>
    </location>
    <ligand>
        <name>substrate</name>
    </ligand>
</feature>
<dbReference type="AlphaFoldDB" id="A0A845QE85"/>
<name>A0A845QE85_9HYPH</name>
<evidence type="ECO:0000313" key="8">
    <source>
        <dbReference type="EMBL" id="NBG96510.1"/>
    </source>
</evidence>
<reference evidence="8 9" key="1">
    <citation type="journal article" date="2016" name="Int. J. Syst. Evol. Microbiol.">
        <title>Pyruvatibacter mobilis gen. nov., sp. nov., a marine bacterium from the culture broth of Picochlorum sp. 122.</title>
        <authorList>
            <person name="Wang G."/>
            <person name="Tang M."/>
            <person name="Wu H."/>
            <person name="Dai S."/>
            <person name="Li T."/>
            <person name="Chen C."/>
            <person name="He H."/>
            <person name="Fan J."/>
            <person name="Xiang W."/>
            <person name="Li X."/>
        </authorList>
    </citation>
    <scope>NUCLEOTIDE SEQUENCE [LARGE SCALE GENOMIC DNA]</scope>
    <source>
        <strain evidence="8 9">GYP-11</strain>
    </source>
</reference>
<evidence type="ECO:0000256" key="1">
    <source>
        <dbReference type="ARBA" id="ARBA00007274"/>
    </source>
</evidence>
<dbReference type="PANTHER" id="PTHR43300">
    <property type="entry name" value="ACETYLTRANSFERASE"/>
    <property type="match status" value="1"/>
</dbReference>
<dbReference type="Gene3D" id="2.160.10.10">
    <property type="entry name" value="Hexapeptide repeat proteins"/>
    <property type="match status" value="1"/>
</dbReference>
<dbReference type="InterPro" id="IPR011004">
    <property type="entry name" value="Trimer_LpxA-like_sf"/>
</dbReference>
<dbReference type="EMBL" id="WXYQ01000009">
    <property type="protein sequence ID" value="NBG96510.1"/>
    <property type="molecule type" value="Genomic_DNA"/>
</dbReference>
<keyword evidence="4" id="KW-0012">Acyltransferase</keyword>
<accession>A0A845QE85</accession>
<keyword evidence="2" id="KW-0808">Transferase</keyword>
<evidence type="ECO:0000256" key="6">
    <source>
        <dbReference type="PIRSR" id="PIRSR620019-2"/>
    </source>
</evidence>
<evidence type="ECO:0000256" key="2">
    <source>
        <dbReference type="ARBA" id="ARBA00022679"/>
    </source>
</evidence>
<dbReference type="Pfam" id="PF17836">
    <property type="entry name" value="PglD_N"/>
    <property type="match status" value="1"/>
</dbReference>